<dbReference type="EMBL" id="JASCZI010060744">
    <property type="protein sequence ID" value="MED6135717.1"/>
    <property type="molecule type" value="Genomic_DNA"/>
</dbReference>
<keyword evidence="2" id="KW-1185">Reference proteome</keyword>
<dbReference type="Proteomes" id="UP001341840">
    <property type="component" value="Unassembled WGS sequence"/>
</dbReference>
<reference evidence="1 2" key="1">
    <citation type="journal article" date="2023" name="Plants (Basel)">
        <title>Bridging the Gap: Combining Genomics and Transcriptomics Approaches to Understand Stylosanthes scabra, an Orphan Legume from the Brazilian Caatinga.</title>
        <authorList>
            <person name="Ferreira-Neto J.R.C."/>
            <person name="da Silva M.D."/>
            <person name="Binneck E."/>
            <person name="de Melo N.F."/>
            <person name="da Silva R.H."/>
            <person name="de Melo A.L.T.M."/>
            <person name="Pandolfi V."/>
            <person name="Bustamante F.O."/>
            <person name="Brasileiro-Vidal A.C."/>
            <person name="Benko-Iseppon A.M."/>
        </authorList>
    </citation>
    <scope>NUCLEOTIDE SEQUENCE [LARGE SCALE GENOMIC DNA]</scope>
    <source>
        <tissue evidence="1">Leaves</tissue>
    </source>
</reference>
<protein>
    <submittedName>
        <fullName evidence="1">Uncharacterized protein</fullName>
    </submittedName>
</protein>
<organism evidence="1 2">
    <name type="scientific">Stylosanthes scabra</name>
    <dbReference type="NCBI Taxonomy" id="79078"/>
    <lineage>
        <taxon>Eukaryota</taxon>
        <taxon>Viridiplantae</taxon>
        <taxon>Streptophyta</taxon>
        <taxon>Embryophyta</taxon>
        <taxon>Tracheophyta</taxon>
        <taxon>Spermatophyta</taxon>
        <taxon>Magnoliopsida</taxon>
        <taxon>eudicotyledons</taxon>
        <taxon>Gunneridae</taxon>
        <taxon>Pentapetalae</taxon>
        <taxon>rosids</taxon>
        <taxon>fabids</taxon>
        <taxon>Fabales</taxon>
        <taxon>Fabaceae</taxon>
        <taxon>Papilionoideae</taxon>
        <taxon>50 kb inversion clade</taxon>
        <taxon>dalbergioids sensu lato</taxon>
        <taxon>Dalbergieae</taxon>
        <taxon>Pterocarpus clade</taxon>
        <taxon>Stylosanthes</taxon>
    </lineage>
</organism>
<accession>A0ABU6SHI2</accession>
<sequence length="157" mass="17333">MISKGFQRLSDDDWSGYISCMLIPLFYKLRTVNLGIKRGRKGYRLGLWQQRTIGSSKCMWGSCFHVGQELTSRLTVAAGGPSANVPATNLHVESSAACLGGLEVSVCGLEFGVVGEPKLRSASKLIKHVRDLAYSPPYGQHLSLVWHQPRIKYNIPN</sequence>
<name>A0ABU6SHI2_9FABA</name>
<evidence type="ECO:0000313" key="2">
    <source>
        <dbReference type="Proteomes" id="UP001341840"/>
    </source>
</evidence>
<proteinExistence type="predicted"/>
<gene>
    <name evidence="1" type="ORF">PIB30_049245</name>
</gene>
<comment type="caution">
    <text evidence="1">The sequence shown here is derived from an EMBL/GenBank/DDBJ whole genome shotgun (WGS) entry which is preliminary data.</text>
</comment>
<evidence type="ECO:0000313" key="1">
    <source>
        <dbReference type="EMBL" id="MED6135717.1"/>
    </source>
</evidence>